<proteinExistence type="predicted"/>
<comment type="caution">
    <text evidence="2">The sequence shown here is derived from an EMBL/GenBank/DDBJ whole genome shotgun (WGS) entry which is preliminary data.</text>
</comment>
<dbReference type="Gene3D" id="3.90.1150.200">
    <property type="match status" value="1"/>
</dbReference>
<sequence>MRKAITTMDNSISKEAEGSPAHLIDARIKQLNDWRGDTLARIRDLIKQADPEVVEEWKWRGVPVWSHAGIICTGETYKDVVKMTFAKGASLEDPSGLFNSSLEGNTRRAIDVRESDKIDEEALKALIRAAVALNISARPARSQKKPKST</sequence>
<protein>
    <submittedName>
        <fullName evidence="2">DUF1801 domain-containing protein</fullName>
    </submittedName>
</protein>
<evidence type="ECO:0000313" key="2">
    <source>
        <dbReference type="EMBL" id="MDL2410702.1"/>
    </source>
</evidence>
<dbReference type="EMBL" id="JARFYN010000100">
    <property type="protein sequence ID" value="MDL2410702.1"/>
    <property type="molecule type" value="Genomic_DNA"/>
</dbReference>
<dbReference type="RefSeq" id="WP_285884646.1">
    <property type="nucleotide sequence ID" value="NZ_JARFYN010000100.1"/>
</dbReference>
<feature type="domain" description="YdhG-like" evidence="1">
    <location>
        <begin position="36"/>
        <end position="131"/>
    </location>
</feature>
<organism evidence="2 3">
    <name type="scientific">Rhizobium calliandrae</name>
    <dbReference type="NCBI Taxonomy" id="1312182"/>
    <lineage>
        <taxon>Bacteria</taxon>
        <taxon>Pseudomonadati</taxon>
        <taxon>Pseudomonadota</taxon>
        <taxon>Alphaproteobacteria</taxon>
        <taxon>Hyphomicrobiales</taxon>
        <taxon>Rhizobiaceae</taxon>
        <taxon>Rhizobium/Agrobacterium group</taxon>
        <taxon>Rhizobium</taxon>
    </lineage>
</organism>
<dbReference type="InterPro" id="IPR014922">
    <property type="entry name" value="YdhG-like"/>
</dbReference>
<name>A0ABT7KRB0_9HYPH</name>
<dbReference type="Pfam" id="PF08818">
    <property type="entry name" value="DUF1801"/>
    <property type="match status" value="1"/>
</dbReference>
<evidence type="ECO:0000259" key="1">
    <source>
        <dbReference type="Pfam" id="PF08818"/>
    </source>
</evidence>
<dbReference type="SUPFAM" id="SSF159888">
    <property type="entry name" value="YdhG-like"/>
    <property type="match status" value="1"/>
</dbReference>
<keyword evidence="3" id="KW-1185">Reference proteome</keyword>
<reference evidence="2" key="1">
    <citation type="submission" date="2023-06" db="EMBL/GenBank/DDBJ databases">
        <title>Phylogenetic Diversity of Rhizobium strains.</title>
        <authorList>
            <person name="Moura F.T."/>
            <person name="Helene L.C.F."/>
            <person name="Hungria M."/>
        </authorList>
    </citation>
    <scope>NUCLEOTIDE SEQUENCE</scope>
    <source>
        <strain evidence="2">CCGE524</strain>
    </source>
</reference>
<accession>A0ABT7KRB0</accession>
<evidence type="ECO:0000313" key="3">
    <source>
        <dbReference type="Proteomes" id="UP001172630"/>
    </source>
</evidence>
<dbReference type="Proteomes" id="UP001172630">
    <property type="component" value="Unassembled WGS sequence"/>
</dbReference>
<gene>
    <name evidence="2" type="ORF">PY650_35140</name>
</gene>